<keyword evidence="2" id="KW-1185">Reference proteome</keyword>
<dbReference type="OrthoDB" id="8961427at2759"/>
<evidence type="ECO:0000313" key="2">
    <source>
        <dbReference type="Proteomes" id="UP001152622"/>
    </source>
</evidence>
<evidence type="ECO:0000313" key="1">
    <source>
        <dbReference type="EMBL" id="KAJ8354808.1"/>
    </source>
</evidence>
<dbReference type="SUPFAM" id="SSF47473">
    <property type="entry name" value="EF-hand"/>
    <property type="match status" value="1"/>
</dbReference>
<sequence length="99" mass="11226">MESAIKTFVEAFLRSAKFKDNIPEKQFQKLMDDNLKNIMSETDVTSATALAEIRKGVEEKQDGKVNFNEYMSVLGYLATKLSEKQLESKEAAPTKTEEE</sequence>
<organism evidence="1 2">
    <name type="scientific">Synaphobranchus kaupii</name>
    <name type="common">Kaup's arrowtooth eel</name>
    <dbReference type="NCBI Taxonomy" id="118154"/>
    <lineage>
        <taxon>Eukaryota</taxon>
        <taxon>Metazoa</taxon>
        <taxon>Chordata</taxon>
        <taxon>Craniata</taxon>
        <taxon>Vertebrata</taxon>
        <taxon>Euteleostomi</taxon>
        <taxon>Actinopterygii</taxon>
        <taxon>Neopterygii</taxon>
        <taxon>Teleostei</taxon>
        <taxon>Anguilliformes</taxon>
        <taxon>Synaphobranchidae</taxon>
        <taxon>Synaphobranchus</taxon>
    </lineage>
</organism>
<protein>
    <submittedName>
        <fullName evidence="1">Uncharacterized protein</fullName>
    </submittedName>
</protein>
<dbReference type="AlphaFoldDB" id="A0A9Q1FBU3"/>
<comment type="caution">
    <text evidence="1">The sequence shown here is derived from an EMBL/GenBank/DDBJ whole genome shotgun (WGS) entry which is preliminary data.</text>
</comment>
<accession>A0A9Q1FBU3</accession>
<proteinExistence type="predicted"/>
<dbReference type="Proteomes" id="UP001152622">
    <property type="component" value="Chromosome 7"/>
</dbReference>
<dbReference type="InterPro" id="IPR011992">
    <property type="entry name" value="EF-hand-dom_pair"/>
</dbReference>
<name>A0A9Q1FBU3_SYNKA</name>
<gene>
    <name evidence="1" type="ORF">SKAU_G00223750</name>
</gene>
<dbReference type="EMBL" id="JAINUF010000007">
    <property type="protein sequence ID" value="KAJ8354808.1"/>
    <property type="molecule type" value="Genomic_DNA"/>
</dbReference>
<reference evidence="1" key="1">
    <citation type="journal article" date="2023" name="Science">
        <title>Genome structures resolve the early diversification of teleost fishes.</title>
        <authorList>
            <person name="Parey E."/>
            <person name="Louis A."/>
            <person name="Montfort J."/>
            <person name="Bouchez O."/>
            <person name="Roques C."/>
            <person name="Iampietro C."/>
            <person name="Lluch J."/>
            <person name="Castinel A."/>
            <person name="Donnadieu C."/>
            <person name="Desvignes T."/>
            <person name="Floi Bucao C."/>
            <person name="Jouanno E."/>
            <person name="Wen M."/>
            <person name="Mejri S."/>
            <person name="Dirks R."/>
            <person name="Jansen H."/>
            <person name="Henkel C."/>
            <person name="Chen W.J."/>
            <person name="Zahm M."/>
            <person name="Cabau C."/>
            <person name="Klopp C."/>
            <person name="Thompson A.W."/>
            <person name="Robinson-Rechavi M."/>
            <person name="Braasch I."/>
            <person name="Lecointre G."/>
            <person name="Bobe J."/>
            <person name="Postlethwait J.H."/>
            <person name="Berthelot C."/>
            <person name="Roest Crollius H."/>
            <person name="Guiguen Y."/>
        </authorList>
    </citation>
    <scope>NUCLEOTIDE SEQUENCE</scope>
    <source>
        <strain evidence="1">WJC10195</strain>
    </source>
</reference>
<dbReference type="Gene3D" id="1.10.238.10">
    <property type="entry name" value="EF-hand"/>
    <property type="match status" value="1"/>
</dbReference>